<evidence type="ECO:0000256" key="1">
    <source>
        <dbReference type="ARBA" id="ARBA00022723"/>
    </source>
</evidence>
<proteinExistence type="predicted"/>
<dbReference type="EMBL" id="VFPQ01000001">
    <property type="protein sequence ID" value="TQM75514.1"/>
    <property type="molecule type" value="Genomic_DNA"/>
</dbReference>
<dbReference type="AlphaFoldDB" id="A0A543IY56"/>
<keyword evidence="1" id="KW-0479">Metal-binding</keyword>
<evidence type="ECO:0000313" key="5">
    <source>
        <dbReference type="EMBL" id="TQM75514.1"/>
    </source>
</evidence>
<keyword evidence="3" id="KW-0411">Iron-sulfur</keyword>
<reference evidence="5 6" key="1">
    <citation type="submission" date="2019-06" db="EMBL/GenBank/DDBJ databases">
        <title>Sequencing the genomes of 1000 actinobacteria strains.</title>
        <authorList>
            <person name="Klenk H.-P."/>
        </authorList>
    </citation>
    <scope>NUCLEOTIDE SEQUENCE [LARGE SCALE GENOMIC DNA]</scope>
    <source>
        <strain evidence="5 6">DSM 43186</strain>
    </source>
</reference>
<dbReference type="SFLD" id="SFLDS00029">
    <property type="entry name" value="Radical_SAM"/>
    <property type="match status" value="1"/>
</dbReference>
<dbReference type="PANTHER" id="PTHR43432:SF3">
    <property type="entry name" value="SLR0285 PROTEIN"/>
    <property type="match status" value="1"/>
</dbReference>
<dbReference type="PROSITE" id="PS51918">
    <property type="entry name" value="RADICAL_SAM"/>
    <property type="match status" value="1"/>
</dbReference>
<feature type="domain" description="Radical SAM core" evidence="4">
    <location>
        <begin position="40"/>
        <end position="283"/>
    </location>
</feature>
<evidence type="ECO:0000256" key="3">
    <source>
        <dbReference type="ARBA" id="ARBA00023014"/>
    </source>
</evidence>
<dbReference type="GO" id="GO:0051536">
    <property type="term" value="F:iron-sulfur cluster binding"/>
    <property type="evidence" value="ECO:0007669"/>
    <property type="project" value="UniProtKB-KW"/>
</dbReference>
<dbReference type="SFLD" id="SFLDG01084">
    <property type="entry name" value="Uncharacterised_Radical_SAM_Su"/>
    <property type="match status" value="1"/>
</dbReference>
<name>A0A543IY56_9ACTN</name>
<evidence type="ECO:0000259" key="4">
    <source>
        <dbReference type="PROSITE" id="PS51918"/>
    </source>
</evidence>
<evidence type="ECO:0000313" key="6">
    <source>
        <dbReference type="Proteomes" id="UP000319213"/>
    </source>
</evidence>
<dbReference type="InterPro" id="IPR040086">
    <property type="entry name" value="MJ0683-like"/>
</dbReference>
<dbReference type="SUPFAM" id="SSF102114">
    <property type="entry name" value="Radical SAM enzymes"/>
    <property type="match status" value="1"/>
</dbReference>
<sequence length="319" mass="34706">MDAGPARPRIERRAVRRSHGATVFYEVQARSVIEAVPRATGLPYRWSVNPYRGCAAACRYCPGRGSHRRLGLDAGPGYGEAIVVRVNAARRLRAELARPSWPGDPVAVGVAGDCYQGAEEIYRLMPRVVAALRDAGTPFTVVTKSPLVLRDVEVLADAARYVPVRVMVSVGFVDDRLRRMVEPGAVSPQKRLEVCAALNEAGVPCGVLLAPVLPCLTDSFDQLQAAVRRAAEAGAVEVTPVVLTLPPGAREWYLAWLAEEHPGLVRRYGELYAAGPAAAAGYRERIVAEVGRLAEVYGVGRSARRWRRRRSPARQLALL</sequence>
<dbReference type="Gene3D" id="3.80.30.30">
    <property type="match status" value="1"/>
</dbReference>
<dbReference type="Pfam" id="PF04055">
    <property type="entry name" value="Radical_SAM"/>
    <property type="match status" value="1"/>
</dbReference>
<dbReference type="RefSeq" id="WP_229788164.1">
    <property type="nucleotide sequence ID" value="NZ_BMPV01000001.1"/>
</dbReference>
<keyword evidence="2" id="KW-0408">Iron</keyword>
<accession>A0A543IY56</accession>
<dbReference type="CDD" id="cd01335">
    <property type="entry name" value="Radical_SAM"/>
    <property type="match status" value="1"/>
</dbReference>
<comment type="caution">
    <text evidence="5">The sequence shown here is derived from an EMBL/GenBank/DDBJ whole genome shotgun (WGS) entry which is preliminary data.</text>
</comment>
<evidence type="ECO:0000256" key="2">
    <source>
        <dbReference type="ARBA" id="ARBA00023004"/>
    </source>
</evidence>
<keyword evidence="6" id="KW-1185">Reference proteome</keyword>
<dbReference type="GO" id="GO:0046872">
    <property type="term" value="F:metal ion binding"/>
    <property type="evidence" value="ECO:0007669"/>
    <property type="project" value="UniProtKB-KW"/>
</dbReference>
<keyword evidence="5" id="KW-0456">Lyase</keyword>
<dbReference type="GO" id="GO:0016829">
    <property type="term" value="F:lyase activity"/>
    <property type="evidence" value="ECO:0007669"/>
    <property type="project" value="UniProtKB-KW"/>
</dbReference>
<dbReference type="InterPro" id="IPR058240">
    <property type="entry name" value="rSAM_sf"/>
</dbReference>
<organism evidence="5 6">
    <name type="scientific">Thermopolyspora flexuosa</name>
    <dbReference type="NCBI Taxonomy" id="103836"/>
    <lineage>
        <taxon>Bacteria</taxon>
        <taxon>Bacillati</taxon>
        <taxon>Actinomycetota</taxon>
        <taxon>Actinomycetes</taxon>
        <taxon>Streptosporangiales</taxon>
        <taxon>Streptosporangiaceae</taxon>
        <taxon>Thermopolyspora</taxon>
    </lineage>
</organism>
<dbReference type="Proteomes" id="UP000319213">
    <property type="component" value="Unassembled WGS sequence"/>
</dbReference>
<protein>
    <submittedName>
        <fullName evidence="5">DNA repair photolyase</fullName>
    </submittedName>
</protein>
<gene>
    <name evidence="5" type="ORF">FHX40_2224</name>
</gene>
<dbReference type="PANTHER" id="PTHR43432">
    <property type="entry name" value="SLR0285 PROTEIN"/>
    <property type="match status" value="1"/>
</dbReference>
<dbReference type="InterPro" id="IPR007197">
    <property type="entry name" value="rSAM"/>
</dbReference>